<comment type="subcellular location">
    <subcellularLocation>
        <location evidence="1">Membrane</location>
    </subcellularLocation>
</comment>
<evidence type="ECO:0000256" key="1">
    <source>
        <dbReference type="ARBA" id="ARBA00004370"/>
    </source>
</evidence>
<dbReference type="PROSITE" id="PS51257">
    <property type="entry name" value="PROKAR_LIPOPROTEIN"/>
    <property type="match status" value="1"/>
</dbReference>
<evidence type="ECO:0000256" key="3">
    <source>
        <dbReference type="ARBA" id="ARBA00022989"/>
    </source>
</evidence>
<feature type="transmembrane region" description="Helical" evidence="5">
    <location>
        <begin position="89"/>
        <end position="108"/>
    </location>
</feature>
<dbReference type="Gene3D" id="1.20.1070.10">
    <property type="entry name" value="Rhodopsin 7-helix transmembrane proteins"/>
    <property type="match status" value="1"/>
</dbReference>
<reference evidence="7" key="2">
    <citation type="submission" date="2015-11" db="EMBL/GenBank/DDBJ databases">
        <authorList>
            <person name="Zhang Y."/>
            <person name="Guo Z."/>
        </authorList>
    </citation>
    <scope>NUCLEOTIDE SEQUENCE</scope>
</reference>
<evidence type="ECO:0000259" key="6">
    <source>
        <dbReference type="PROSITE" id="PS50262"/>
    </source>
</evidence>
<dbReference type="SUPFAM" id="SSF81321">
    <property type="entry name" value="Family A G protein-coupled receptor-like"/>
    <property type="match status" value="1"/>
</dbReference>
<dbReference type="PROSITE" id="PS50262">
    <property type="entry name" value="G_PROTEIN_RECEP_F1_2"/>
    <property type="match status" value="1"/>
</dbReference>
<feature type="transmembrane region" description="Helical" evidence="5">
    <location>
        <begin position="229"/>
        <end position="248"/>
    </location>
</feature>
<keyword evidence="4 5" id="KW-0472">Membrane</keyword>
<sequence>MRLLLKKYSPFAWFAIGMGCCDLLACFFYALGEIYRIVHNSLRQRWMGCAVLISKPAFWVCFTIRMALTIMEAWYLFTRLIFPSVYRRHGRWVILVCIFIFYVVQAVVADFVHSLTTETGRHMLCFETIDMFRLYGDATGSQKLVVAHHVAVTFILPLLFTRYLYINMLNALAESPNATHLLTYNSIQQMYLMNNLLPAILWGPFFILFFLFHFGTYLHFSQATTLHRVAFSAGLTYHALYPLLCIIFRRDVGGHLMGGLDVSHGHWAINEKDDGDEFYGAVTERVAPPWSSSIIRPPHFVTKVEAFKNNGNDYITTVNTTVTKGFK</sequence>
<keyword evidence="8" id="KW-1185">Reference proteome</keyword>
<feature type="transmembrane region" description="Helical" evidence="5">
    <location>
        <begin position="57"/>
        <end position="77"/>
    </location>
</feature>
<reference evidence="7" key="1">
    <citation type="journal article" date="2013" name="Nature">
        <title>The genomes of four tapeworm species reveal adaptations to parasitism.</title>
        <authorList>
            <person name="Tsai I.J."/>
            <person name="Zarowiecki M."/>
            <person name="Holroyd N."/>
            <person name="Garciarrubio A."/>
            <person name="Sanchez-Flores A."/>
            <person name="Brooks K.L."/>
            <person name="Tracey A."/>
            <person name="Bobes R.J."/>
            <person name="Fragoso G."/>
            <person name="Sciutto E."/>
            <person name="Aslett M."/>
            <person name="Beasley H."/>
            <person name="Bennett H.M."/>
            <person name="Cai J."/>
            <person name="Camicia F."/>
            <person name="Clark R."/>
            <person name="Cucher M."/>
            <person name="De Silva N."/>
            <person name="Day T.A."/>
            <person name="Deplazes P."/>
            <person name="Estrada K."/>
            <person name="Fernandez C."/>
            <person name="Holland P.W."/>
            <person name="Hou J."/>
            <person name="Hu S."/>
            <person name="Huckvale T."/>
            <person name="Hung S.S."/>
            <person name="Kamenetzky L."/>
            <person name="Keane J.A."/>
            <person name="Kiss F."/>
            <person name="Koziol U."/>
            <person name="Lambert O."/>
            <person name="Liu K."/>
            <person name="Luo X."/>
            <person name="Luo Y."/>
            <person name="Macchiaroli N."/>
            <person name="Nichol S."/>
            <person name="Paps J."/>
            <person name="Parkinson J."/>
            <person name="Pouchkina-Stantcheva N."/>
            <person name="Riddiford N."/>
            <person name="Rosenzvit M."/>
            <person name="Salinas G."/>
            <person name="Wasmuth J.D."/>
            <person name="Zamanian M."/>
            <person name="Zheng Y."/>
            <person name="Cai X."/>
            <person name="Soberon X."/>
            <person name="Olson P.D."/>
            <person name="Laclette J.P."/>
            <person name="Brehm K."/>
            <person name="Berriman M."/>
            <person name="Garciarrubio A."/>
            <person name="Bobes R.J."/>
            <person name="Fragoso G."/>
            <person name="Sanchez-Flores A."/>
            <person name="Estrada K."/>
            <person name="Cevallos M.A."/>
            <person name="Morett E."/>
            <person name="Gonzalez V."/>
            <person name="Portillo T."/>
            <person name="Ochoa-Leyva A."/>
            <person name="Jose M.V."/>
            <person name="Sciutto E."/>
            <person name="Landa A."/>
            <person name="Jimenez L."/>
            <person name="Valdes V."/>
            <person name="Carrero J.C."/>
            <person name="Larralde C."/>
            <person name="Morales-Montor J."/>
            <person name="Limon-Lason J."/>
            <person name="Soberon X."/>
            <person name="Laclette J.P."/>
        </authorList>
    </citation>
    <scope>NUCLEOTIDE SEQUENCE [LARGE SCALE GENOMIC DNA]</scope>
</reference>
<keyword evidence="3 5" id="KW-1133">Transmembrane helix</keyword>
<accession>A0A068YC27</accession>
<evidence type="ECO:0000256" key="5">
    <source>
        <dbReference type="SAM" id="Phobius"/>
    </source>
</evidence>
<keyword evidence="2 5" id="KW-0812">Transmembrane</keyword>
<feature type="transmembrane region" description="Helical" evidence="5">
    <location>
        <begin position="12"/>
        <end position="37"/>
    </location>
</feature>
<dbReference type="GO" id="GO:0016020">
    <property type="term" value="C:membrane"/>
    <property type="evidence" value="ECO:0007669"/>
    <property type="project" value="UniProtKB-SubCell"/>
</dbReference>
<evidence type="ECO:0000313" key="8">
    <source>
        <dbReference type="Proteomes" id="UP000017246"/>
    </source>
</evidence>
<proteinExistence type="predicted"/>
<gene>
    <name evidence="7" type="ORF">EmuJ_000842500</name>
</gene>
<dbReference type="AlphaFoldDB" id="A0A068YC27"/>
<evidence type="ECO:0000256" key="4">
    <source>
        <dbReference type="ARBA" id="ARBA00023136"/>
    </source>
</evidence>
<evidence type="ECO:0000313" key="7">
    <source>
        <dbReference type="EMBL" id="CDS40824.1"/>
    </source>
</evidence>
<organism evidence="7 8">
    <name type="scientific">Echinococcus multilocularis</name>
    <name type="common">Fox tapeworm</name>
    <dbReference type="NCBI Taxonomy" id="6211"/>
    <lineage>
        <taxon>Eukaryota</taxon>
        <taxon>Metazoa</taxon>
        <taxon>Spiralia</taxon>
        <taxon>Lophotrochozoa</taxon>
        <taxon>Platyhelminthes</taxon>
        <taxon>Cestoda</taxon>
        <taxon>Eucestoda</taxon>
        <taxon>Cyclophyllidea</taxon>
        <taxon>Taeniidae</taxon>
        <taxon>Echinococcus</taxon>
    </lineage>
</organism>
<feature type="transmembrane region" description="Helical" evidence="5">
    <location>
        <begin position="196"/>
        <end position="217"/>
    </location>
</feature>
<feature type="transmembrane region" description="Helical" evidence="5">
    <location>
        <begin position="146"/>
        <end position="165"/>
    </location>
</feature>
<dbReference type="Proteomes" id="UP000017246">
    <property type="component" value="Unassembled WGS sequence"/>
</dbReference>
<evidence type="ECO:0000256" key="2">
    <source>
        <dbReference type="ARBA" id="ARBA00022692"/>
    </source>
</evidence>
<name>A0A068YC27_ECHMU</name>
<dbReference type="InterPro" id="IPR017452">
    <property type="entry name" value="GPCR_Rhodpsn_7TM"/>
</dbReference>
<feature type="domain" description="G-protein coupled receptors family 1 profile" evidence="6">
    <location>
        <begin position="1"/>
        <end position="245"/>
    </location>
</feature>
<dbReference type="OrthoDB" id="6254727at2759"/>
<protein>
    <submittedName>
        <fullName evidence="7">Gpcr rhodopsin superfamily</fullName>
    </submittedName>
</protein>
<dbReference type="EMBL" id="LN902841">
    <property type="protein sequence ID" value="CDS40824.1"/>
    <property type="molecule type" value="Genomic_DNA"/>
</dbReference>